<dbReference type="AlphaFoldDB" id="A0A1M4T6N3"/>
<sequence length="85" mass="8766">MEDILSNALSILVIGMITVILILGLVVVVGNVLIRLTNKFWPLPDGPVKKGNSSGAIPAGTMAAIVAAVDTVTGGRGKITKVEKK</sequence>
<dbReference type="STRING" id="1484053.SAMN05444274_101267"/>
<evidence type="ECO:0000313" key="3">
    <source>
        <dbReference type="Proteomes" id="UP000184164"/>
    </source>
</evidence>
<feature type="transmembrane region" description="Helical" evidence="1">
    <location>
        <begin position="12"/>
        <end position="34"/>
    </location>
</feature>
<dbReference type="RefSeq" id="WP_072998211.1">
    <property type="nucleotide sequence ID" value="NZ_FQUM01000001.1"/>
</dbReference>
<evidence type="ECO:0000256" key="1">
    <source>
        <dbReference type="SAM" id="Phobius"/>
    </source>
</evidence>
<keyword evidence="1" id="KW-0472">Membrane</keyword>
<name>A0A1M4T6N3_9BACT</name>
<keyword evidence="1" id="KW-1133">Transmembrane helix</keyword>
<evidence type="ECO:0000313" key="2">
    <source>
        <dbReference type="EMBL" id="SHE39947.1"/>
    </source>
</evidence>
<proteinExistence type="predicted"/>
<keyword evidence="3" id="KW-1185">Reference proteome</keyword>
<dbReference type="EMBL" id="FQUM01000001">
    <property type="protein sequence ID" value="SHE39947.1"/>
    <property type="molecule type" value="Genomic_DNA"/>
</dbReference>
<dbReference type="OrthoDB" id="1123024at2"/>
<reference evidence="3" key="1">
    <citation type="submission" date="2016-11" db="EMBL/GenBank/DDBJ databases">
        <authorList>
            <person name="Varghese N."/>
            <person name="Submissions S."/>
        </authorList>
    </citation>
    <scope>NUCLEOTIDE SEQUENCE [LARGE SCALE GENOMIC DNA]</scope>
    <source>
        <strain evidence="3">DSM 26910</strain>
    </source>
</reference>
<protein>
    <submittedName>
        <fullName evidence="2">Oxaloacetate decarboxylase, gamma subunit</fullName>
    </submittedName>
</protein>
<gene>
    <name evidence="2" type="ORF">SAMN05444274_101267</name>
</gene>
<accession>A0A1M4T6N3</accession>
<dbReference type="Proteomes" id="UP000184164">
    <property type="component" value="Unassembled WGS sequence"/>
</dbReference>
<keyword evidence="1" id="KW-0812">Transmembrane</keyword>
<organism evidence="2 3">
    <name type="scientific">Mariniphaga anaerophila</name>
    <dbReference type="NCBI Taxonomy" id="1484053"/>
    <lineage>
        <taxon>Bacteria</taxon>
        <taxon>Pseudomonadati</taxon>
        <taxon>Bacteroidota</taxon>
        <taxon>Bacteroidia</taxon>
        <taxon>Marinilabiliales</taxon>
        <taxon>Prolixibacteraceae</taxon>
        <taxon>Mariniphaga</taxon>
    </lineage>
</organism>